<dbReference type="GO" id="GO:0005615">
    <property type="term" value="C:extracellular space"/>
    <property type="evidence" value="ECO:0007669"/>
    <property type="project" value="InterPro"/>
</dbReference>
<dbReference type="Pfam" id="PF07678">
    <property type="entry name" value="TED_complement"/>
    <property type="match status" value="1"/>
</dbReference>
<dbReference type="OMA" id="PEKGRMD"/>
<comment type="subcellular location">
    <subcellularLocation>
        <location evidence="1">Secreted</location>
    </subcellularLocation>
</comment>
<name>A0A3B4DFJ5_PYGNA</name>
<dbReference type="InterPro" id="IPR019742">
    <property type="entry name" value="MacrogloblnA2_CS"/>
</dbReference>
<dbReference type="Pfam" id="PF17791">
    <property type="entry name" value="MG3"/>
    <property type="match status" value="1"/>
</dbReference>
<evidence type="ECO:0000256" key="1">
    <source>
        <dbReference type="ARBA" id="ARBA00004613"/>
    </source>
</evidence>
<dbReference type="InterPro" id="IPR036595">
    <property type="entry name" value="A-macroglobulin_rcpt-bd_sf"/>
</dbReference>
<evidence type="ECO:0008006" key="14">
    <source>
        <dbReference type="Google" id="ProtNLM"/>
    </source>
</evidence>
<reference evidence="12" key="2">
    <citation type="submission" date="2025-08" db="UniProtKB">
        <authorList>
            <consortium name="Ensembl"/>
        </authorList>
    </citation>
    <scope>IDENTIFICATION</scope>
</reference>
<keyword evidence="3" id="KW-0964">Secreted</keyword>
<keyword evidence="13" id="KW-1185">Reference proteome</keyword>
<comment type="similarity">
    <text evidence="2">Belongs to the protease inhibitor I39 (alpha-2-macroglobulin) family.</text>
</comment>
<dbReference type="InterPro" id="IPR011626">
    <property type="entry name" value="Alpha-macroglobulin_TED"/>
</dbReference>
<dbReference type="SMART" id="SM01361">
    <property type="entry name" value="A2M_recep"/>
    <property type="match status" value="1"/>
</dbReference>
<dbReference type="Gene3D" id="2.60.40.10">
    <property type="entry name" value="Immunoglobulins"/>
    <property type="match status" value="2"/>
</dbReference>
<dbReference type="Proteomes" id="UP001501920">
    <property type="component" value="Chromosome 29"/>
</dbReference>
<dbReference type="InterPro" id="IPR013783">
    <property type="entry name" value="Ig-like_fold"/>
</dbReference>
<feature type="domain" description="Alpha-macroglobulin receptor-binding" evidence="11">
    <location>
        <begin position="1327"/>
        <end position="1420"/>
    </location>
</feature>
<dbReference type="Pfam" id="PF00207">
    <property type="entry name" value="A2M"/>
    <property type="match status" value="1"/>
</dbReference>
<evidence type="ECO:0000313" key="12">
    <source>
        <dbReference type="Ensembl" id="ENSPNAP00000022280.2"/>
    </source>
</evidence>
<dbReference type="CDD" id="cd02897">
    <property type="entry name" value="A2M_2"/>
    <property type="match status" value="1"/>
</dbReference>
<dbReference type="PANTHER" id="PTHR11412">
    <property type="entry name" value="MACROGLOBULIN / COMPLEMENT"/>
    <property type="match status" value="1"/>
</dbReference>
<dbReference type="GO" id="GO:0004867">
    <property type="term" value="F:serine-type endopeptidase inhibitor activity"/>
    <property type="evidence" value="ECO:0007669"/>
    <property type="project" value="UniProtKB-KW"/>
</dbReference>
<dbReference type="InterPro" id="IPR041555">
    <property type="entry name" value="MG3"/>
</dbReference>
<dbReference type="InterPro" id="IPR041813">
    <property type="entry name" value="A2M_TED"/>
</dbReference>
<dbReference type="Pfam" id="PF01835">
    <property type="entry name" value="MG2"/>
    <property type="match status" value="1"/>
</dbReference>
<evidence type="ECO:0000259" key="9">
    <source>
        <dbReference type="SMART" id="SM01359"/>
    </source>
</evidence>
<feature type="domain" description="Alpha-2-macroglobulin bait region" evidence="9">
    <location>
        <begin position="438"/>
        <end position="590"/>
    </location>
</feature>
<dbReference type="PANTHER" id="PTHR11412:SF160">
    <property type="entry name" value="ALPHA-2-MACROGLOBULIN-LIKE PROTEIN 1"/>
    <property type="match status" value="1"/>
</dbReference>
<dbReference type="Gene3D" id="1.50.10.20">
    <property type="match status" value="1"/>
</dbReference>
<keyword evidence="5" id="KW-0732">Signal</keyword>
<protein>
    <recommendedName>
        <fullName evidence="14">Alpha-2-macroglobulin-like protein 1</fullName>
    </recommendedName>
</protein>
<gene>
    <name evidence="12" type="primary">CD109</name>
</gene>
<evidence type="ECO:0000256" key="6">
    <source>
        <dbReference type="ARBA" id="ARBA00022900"/>
    </source>
</evidence>
<dbReference type="SMART" id="SM01360">
    <property type="entry name" value="A2M"/>
    <property type="match status" value="1"/>
</dbReference>
<dbReference type="SUPFAM" id="SSF81296">
    <property type="entry name" value="E set domains"/>
    <property type="match status" value="1"/>
</dbReference>
<organism evidence="12 13">
    <name type="scientific">Pygocentrus nattereri</name>
    <name type="common">Red-bellied piranha</name>
    <dbReference type="NCBI Taxonomy" id="42514"/>
    <lineage>
        <taxon>Eukaryota</taxon>
        <taxon>Metazoa</taxon>
        <taxon>Chordata</taxon>
        <taxon>Craniata</taxon>
        <taxon>Vertebrata</taxon>
        <taxon>Euteleostomi</taxon>
        <taxon>Actinopterygii</taxon>
        <taxon>Neopterygii</taxon>
        <taxon>Teleostei</taxon>
        <taxon>Ostariophysi</taxon>
        <taxon>Characiformes</taxon>
        <taxon>Characoidei</taxon>
        <taxon>Pygocentrus</taxon>
    </lineage>
</organism>
<dbReference type="InterPro" id="IPR047565">
    <property type="entry name" value="Alpha-macroglob_thiol-ester_cl"/>
</dbReference>
<dbReference type="Gene3D" id="2.60.40.1930">
    <property type="match status" value="2"/>
</dbReference>
<proteinExistence type="inferred from homology"/>
<dbReference type="InterPro" id="IPR040839">
    <property type="entry name" value="MG4"/>
</dbReference>
<evidence type="ECO:0000256" key="3">
    <source>
        <dbReference type="ARBA" id="ARBA00022525"/>
    </source>
</evidence>
<dbReference type="Pfam" id="PF07677">
    <property type="entry name" value="A2M_recep"/>
    <property type="match status" value="1"/>
</dbReference>
<accession>A0A3B4DFJ5</accession>
<keyword evidence="7" id="KW-1015">Disulfide bond</keyword>
<evidence type="ECO:0000256" key="5">
    <source>
        <dbReference type="ARBA" id="ARBA00022729"/>
    </source>
</evidence>
<dbReference type="GO" id="GO:0007399">
    <property type="term" value="P:nervous system development"/>
    <property type="evidence" value="ECO:0007669"/>
    <property type="project" value="UniProtKB-ARBA"/>
</dbReference>
<reference evidence="12" key="3">
    <citation type="submission" date="2025-09" db="UniProtKB">
        <authorList>
            <consortium name="Ensembl"/>
        </authorList>
    </citation>
    <scope>IDENTIFICATION</scope>
</reference>
<dbReference type="InterPro" id="IPR001599">
    <property type="entry name" value="Macroglobln_a2"/>
</dbReference>
<evidence type="ECO:0000256" key="2">
    <source>
        <dbReference type="ARBA" id="ARBA00010952"/>
    </source>
</evidence>
<evidence type="ECO:0000256" key="4">
    <source>
        <dbReference type="ARBA" id="ARBA00022690"/>
    </source>
</evidence>
<dbReference type="SUPFAM" id="SSF49410">
    <property type="entry name" value="Alpha-macroglobulin receptor domain"/>
    <property type="match status" value="1"/>
</dbReference>
<dbReference type="InterPro" id="IPR011625">
    <property type="entry name" value="A2M_N_BRD"/>
</dbReference>
<dbReference type="Pfam" id="PF17789">
    <property type="entry name" value="MG4"/>
    <property type="match status" value="1"/>
</dbReference>
<dbReference type="InterPro" id="IPR009048">
    <property type="entry name" value="A-macroglobulin_rcpt-bd"/>
</dbReference>
<evidence type="ECO:0000256" key="8">
    <source>
        <dbReference type="ARBA" id="ARBA00023180"/>
    </source>
</evidence>
<reference evidence="12 13" key="1">
    <citation type="submission" date="2020-10" db="EMBL/GenBank/DDBJ databases">
        <title>Pygocentrus nattereri (red-bellied piranha) genome, fPygNat1, primary haplotype.</title>
        <authorList>
            <person name="Myers G."/>
            <person name="Meyer A."/>
            <person name="Karagic N."/>
            <person name="Pippel M."/>
            <person name="Winkler S."/>
            <person name="Tracey A."/>
            <person name="Wood J."/>
            <person name="Formenti G."/>
            <person name="Howe K."/>
            <person name="Fedrigo O."/>
            <person name="Jarvis E.D."/>
        </authorList>
    </citation>
    <scope>NUCLEOTIDE SEQUENCE [LARGE SCALE GENOMIC DNA]</scope>
</reference>
<sequence length="1421" mass="157388">MHLHSANCIYMLAVTSQPLGGTTERLCINVYPLRKPLSLVVTLEHNQNSRMLLKQNAIRKNFFQCLPFKVPGVSIESEASINVQVSGGSTFLNDTTWILIRPPTLLTIIQTDKPIYKPGQTVRFRIVSLDTSFLTYEQNDPNSNRIGQWLNQSTVSGFLDLSYPMNAEAEQGSYIITAWNTKDQATSQDFEIREYVLPKFEVIVNLPPVVTVLDKQATLKICANYTYGKPVSGSVKAEVCRKHFIFWWIRPQINQTNLDICKTYSMTTDETGCGSTVLNLLEFAVTETQYEDVISVNCEVEESGTGVVLKGFGSMTVTSNIVTINFVDAPQAFKLGMNYRGKVSVTGPDSTPVKGAPVFLTVKYRDNKNVTWTLITDVNGTAPFSLNTLLWGSESVSLEASYQKVQEPYESTDNVRPPYYPTAYLWVQPFYSKSQSFLELQPSSDAFSCAKPAVVEAQYIIQGKGFEPRRWSLDFFYMVPKTSFEHTHYTHCVSPSLSVLTENKGKLKFLLQKIDTLAPYAQVVVYTVLPSGEAVADSRDFPIQLCLTNKVSLTFPTPTELPGGQTSLVLKAQPRSLCSVKAIDRSVLLLKPENELNLDFVFNLLPVQRLSGYPYTISDEDPYPCYHEPPVFVPRSKRRFLPVFNRNVDVYDVFKDIGVKILTNAEIKKPVNCNDPIFYPMMEEPMLFARERVAFAAMGPESENKVESDSGSEAANTVRTFFPETWVWDLVRVGHSGIMGVKKSVPDSITSWTAGAFCTSSVGFGVAPKVELTAFQPFFVSLTLPYSIIRGEIFVLKASVFNYLKSCVMVKVTLANSEQFTAQQCMGCQYTRCLCAEESWTFLWRIQPTVLGTVSFNVSAEALTTTALCDNKPATVPDKGRIDTVVQTLLVEVSFSVWVAVETTISLKLPAVIVAGSATASVSVLGDLMGRALSNIDRLLAMPYGCGEQNMLLFAPNIYILLYLQSSGQLTTEIRNKAETFLVSGYQRELSYKHDDGSYSAFGNSDPSGNTWLTAFVMKSFGSAKQFIFVDQLYVDQAKTWLGQQQQYSGSFASVGQLFHSDMKGGVNDEVTLTAYITAALLELGTPLTDPMVQNSLNFLRNAFTQLNSIYATALLSYAFTLAGDQYMRIRALTALNSQAIVEAGGRHWRRESDLNVLDSLEVEMTSYVLLALLSGPVLQTFDMSYSASIARWLAQQQNAFGGFASTQDTVVALQALAKYSAATYLLTGTVVVTVTGPSPPKIFTVSQSNRLLLQESSLQVVPGDYTVKAEGKGCVFAQFYVRYNIPPPADFSSFNISANTAGNCSIPIPSVSLSVTVSYNGKRPQTNMVIIEVKLLSGFQLDEESLKPSSDKINSNEGTVKRVDQNEGTVIIYLDGLQKGDSKTYTLVILRETAVQNQKPAVVKVYDYYETSKNHVIAVY</sequence>
<evidence type="ECO:0000256" key="7">
    <source>
        <dbReference type="ARBA" id="ARBA00023157"/>
    </source>
</evidence>
<keyword evidence="4" id="KW-0646">Protease inhibitor</keyword>
<feature type="domain" description="Alpha-2-macroglobulin" evidence="10">
    <location>
        <begin position="725"/>
        <end position="814"/>
    </location>
</feature>
<dbReference type="SUPFAM" id="SSF48239">
    <property type="entry name" value="Terpenoid cyclases/Protein prenyltransferases"/>
    <property type="match status" value="1"/>
</dbReference>
<dbReference type="Ensembl" id="ENSPNAT00000034400.2">
    <property type="protein sequence ID" value="ENSPNAP00000022280.2"/>
    <property type="gene ID" value="ENSPNAG00000029686.2"/>
</dbReference>
<keyword evidence="6" id="KW-0722">Serine protease inhibitor</keyword>
<dbReference type="GeneTree" id="ENSGT00940000154904"/>
<dbReference type="Gene3D" id="2.60.120.1540">
    <property type="match status" value="1"/>
</dbReference>
<dbReference type="Gene3D" id="2.60.40.1940">
    <property type="match status" value="1"/>
</dbReference>
<dbReference type="STRING" id="42514.ENSPNAP00000022280"/>
<dbReference type="InterPro" id="IPR014756">
    <property type="entry name" value="Ig_E-set"/>
</dbReference>
<dbReference type="Gene3D" id="2.20.130.20">
    <property type="match status" value="1"/>
</dbReference>
<dbReference type="InterPro" id="IPR002890">
    <property type="entry name" value="MG2"/>
</dbReference>
<dbReference type="PROSITE" id="PS00477">
    <property type="entry name" value="ALPHA_2_MACROGLOBULIN"/>
    <property type="match status" value="1"/>
</dbReference>
<dbReference type="InterPro" id="IPR008930">
    <property type="entry name" value="Terpenoid_cyclase/PrenylTrfase"/>
</dbReference>
<evidence type="ECO:0000259" key="11">
    <source>
        <dbReference type="SMART" id="SM01361"/>
    </source>
</evidence>
<evidence type="ECO:0000313" key="13">
    <source>
        <dbReference type="Proteomes" id="UP001501920"/>
    </source>
</evidence>
<dbReference type="SMART" id="SM01359">
    <property type="entry name" value="A2M_N_2"/>
    <property type="match status" value="1"/>
</dbReference>
<dbReference type="Pfam" id="PF07703">
    <property type="entry name" value="A2M_BRD"/>
    <property type="match status" value="1"/>
</dbReference>
<evidence type="ECO:0000259" key="10">
    <source>
        <dbReference type="SMART" id="SM01360"/>
    </source>
</evidence>
<dbReference type="InterPro" id="IPR050473">
    <property type="entry name" value="A2M/Complement_sys"/>
</dbReference>
<dbReference type="SMART" id="SM01419">
    <property type="entry name" value="Thiol-ester_cl"/>
    <property type="match status" value="1"/>
</dbReference>
<keyword evidence="8" id="KW-0325">Glycoprotein</keyword>
<dbReference type="Gene3D" id="2.60.40.690">
    <property type="entry name" value="Alpha-macroglobulin, receptor-binding domain"/>
    <property type="match status" value="1"/>
</dbReference>